<comment type="caution">
    <text evidence="1">The sequence shown here is derived from an EMBL/GenBank/DDBJ whole genome shotgun (WGS) entry which is preliminary data.</text>
</comment>
<evidence type="ECO:0000313" key="2">
    <source>
        <dbReference type="Proteomes" id="UP000821865"/>
    </source>
</evidence>
<proteinExistence type="predicted"/>
<sequence>MVAAVVPSNLSYTETYNTVKYAERAKKIKLQAKKNVLIVKVHMFMHSVLIDEYEQEVEGLQRKLENVVKEKTALKAEVGELKDGLGSVTTSRYALLPAQETGGGGSGPARLDGPLDLASLLHAHDWRLATTVRRKLAALPSGNIEDLFEGYTGNTTFFGFPNGTPHPRRHRRSGSAGMVTASANAHGTILESDTVERGERRSKVASV</sequence>
<protein>
    <submittedName>
        <fullName evidence="1">Uncharacterized protein</fullName>
    </submittedName>
</protein>
<dbReference type="Proteomes" id="UP000821865">
    <property type="component" value="Chromosome 1"/>
</dbReference>
<organism evidence="1 2">
    <name type="scientific">Dermacentor silvarum</name>
    <name type="common">Tick</name>
    <dbReference type="NCBI Taxonomy" id="543639"/>
    <lineage>
        <taxon>Eukaryota</taxon>
        <taxon>Metazoa</taxon>
        <taxon>Ecdysozoa</taxon>
        <taxon>Arthropoda</taxon>
        <taxon>Chelicerata</taxon>
        <taxon>Arachnida</taxon>
        <taxon>Acari</taxon>
        <taxon>Parasitiformes</taxon>
        <taxon>Ixodida</taxon>
        <taxon>Ixodoidea</taxon>
        <taxon>Ixodidae</taxon>
        <taxon>Rhipicephalinae</taxon>
        <taxon>Dermacentor</taxon>
    </lineage>
</organism>
<dbReference type="EMBL" id="CM023470">
    <property type="protein sequence ID" value="KAH7979878.1"/>
    <property type="molecule type" value="Genomic_DNA"/>
</dbReference>
<gene>
    <name evidence="1" type="ORF">HPB49_011755</name>
</gene>
<accession>A0ACB8DZU9</accession>
<name>A0ACB8DZU9_DERSI</name>
<keyword evidence="2" id="KW-1185">Reference proteome</keyword>
<evidence type="ECO:0000313" key="1">
    <source>
        <dbReference type="EMBL" id="KAH7979878.1"/>
    </source>
</evidence>
<reference evidence="1" key="1">
    <citation type="submission" date="2020-05" db="EMBL/GenBank/DDBJ databases">
        <title>Large-scale comparative analyses of tick genomes elucidate their genetic diversity and vector capacities.</title>
        <authorList>
            <person name="Jia N."/>
            <person name="Wang J."/>
            <person name="Shi W."/>
            <person name="Du L."/>
            <person name="Sun Y."/>
            <person name="Zhan W."/>
            <person name="Jiang J."/>
            <person name="Wang Q."/>
            <person name="Zhang B."/>
            <person name="Ji P."/>
            <person name="Sakyi L.B."/>
            <person name="Cui X."/>
            <person name="Yuan T."/>
            <person name="Jiang B."/>
            <person name="Yang W."/>
            <person name="Lam T.T.-Y."/>
            <person name="Chang Q."/>
            <person name="Ding S."/>
            <person name="Wang X."/>
            <person name="Zhu J."/>
            <person name="Ruan X."/>
            <person name="Zhao L."/>
            <person name="Wei J."/>
            <person name="Que T."/>
            <person name="Du C."/>
            <person name="Cheng J."/>
            <person name="Dai P."/>
            <person name="Han X."/>
            <person name="Huang E."/>
            <person name="Gao Y."/>
            <person name="Liu J."/>
            <person name="Shao H."/>
            <person name="Ye R."/>
            <person name="Li L."/>
            <person name="Wei W."/>
            <person name="Wang X."/>
            <person name="Wang C."/>
            <person name="Yang T."/>
            <person name="Huo Q."/>
            <person name="Li W."/>
            <person name="Guo W."/>
            <person name="Chen H."/>
            <person name="Zhou L."/>
            <person name="Ni X."/>
            <person name="Tian J."/>
            <person name="Zhou Y."/>
            <person name="Sheng Y."/>
            <person name="Liu T."/>
            <person name="Pan Y."/>
            <person name="Xia L."/>
            <person name="Li J."/>
            <person name="Zhao F."/>
            <person name="Cao W."/>
        </authorList>
    </citation>
    <scope>NUCLEOTIDE SEQUENCE</scope>
    <source>
        <strain evidence="1">Dsil-2018</strain>
    </source>
</reference>